<keyword evidence="1" id="KW-0812">Transmembrane</keyword>
<dbReference type="Proteomes" id="UP001500266">
    <property type="component" value="Unassembled WGS sequence"/>
</dbReference>
<proteinExistence type="predicted"/>
<evidence type="ECO:0000313" key="2">
    <source>
        <dbReference type="EMBL" id="GAA4134345.1"/>
    </source>
</evidence>
<dbReference type="EMBL" id="BAABDO010000015">
    <property type="protein sequence ID" value="GAA4134345.1"/>
    <property type="molecule type" value="Genomic_DNA"/>
</dbReference>
<evidence type="ECO:0000256" key="1">
    <source>
        <dbReference type="SAM" id="Phobius"/>
    </source>
</evidence>
<feature type="transmembrane region" description="Helical" evidence="1">
    <location>
        <begin position="190"/>
        <end position="208"/>
    </location>
</feature>
<accession>A0ABP7YD76</accession>
<feature type="transmembrane region" description="Helical" evidence="1">
    <location>
        <begin position="90"/>
        <end position="115"/>
    </location>
</feature>
<feature type="transmembrane region" description="Helical" evidence="1">
    <location>
        <begin position="161"/>
        <end position="183"/>
    </location>
</feature>
<keyword evidence="1" id="KW-0472">Membrane</keyword>
<name>A0ABP7YD76_9ACTN</name>
<protein>
    <recommendedName>
        <fullName evidence="4">ABC transporter permease</fullName>
    </recommendedName>
</protein>
<sequence>MCATRVHPGAGCGARRPSATFRNALWAEWTKIRTLRSARDAVLAAAAMLVLCALFGVLTGLTPCREAAAAECAAFGGVRPGLCGYHLAQIAIGLLGVLAVTSEYATGMIGTSLAATPRRGRLLAAKAAVCALVALPAGGGASAAALLLARSADAGPGVLPTAAGAGLYLALVALAGVAAGVLVRTTAAALVLLVGAALVVPALCPLLPGPLDDLARTYWPVTAGAQIMAVRPALPPWAGLGLLAAAVAVAMAAAAVVFHRREY</sequence>
<comment type="caution">
    <text evidence="2">The sequence shown here is derived from an EMBL/GenBank/DDBJ whole genome shotgun (WGS) entry which is preliminary data.</text>
</comment>
<evidence type="ECO:0000313" key="3">
    <source>
        <dbReference type="Proteomes" id="UP001500266"/>
    </source>
</evidence>
<feature type="transmembrane region" description="Helical" evidence="1">
    <location>
        <begin position="41"/>
        <end position="61"/>
    </location>
</feature>
<feature type="transmembrane region" description="Helical" evidence="1">
    <location>
        <begin position="237"/>
        <end position="258"/>
    </location>
</feature>
<organism evidence="2 3">
    <name type="scientific">Actinomadura keratinilytica</name>
    <dbReference type="NCBI Taxonomy" id="547461"/>
    <lineage>
        <taxon>Bacteria</taxon>
        <taxon>Bacillati</taxon>
        <taxon>Actinomycetota</taxon>
        <taxon>Actinomycetes</taxon>
        <taxon>Streptosporangiales</taxon>
        <taxon>Thermomonosporaceae</taxon>
        <taxon>Actinomadura</taxon>
    </lineage>
</organism>
<keyword evidence="3" id="KW-1185">Reference proteome</keyword>
<feature type="transmembrane region" description="Helical" evidence="1">
    <location>
        <begin position="127"/>
        <end position="149"/>
    </location>
</feature>
<dbReference type="RefSeq" id="WP_345018932.1">
    <property type="nucleotide sequence ID" value="NZ_BAABDO010000015.1"/>
</dbReference>
<reference evidence="3" key="1">
    <citation type="journal article" date="2019" name="Int. J. Syst. Evol. Microbiol.">
        <title>The Global Catalogue of Microorganisms (GCM) 10K type strain sequencing project: providing services to taxonomists for standard genome sequencing and annotation.</title>
        <authorList>
            <consortium name="The Broad Institute Genomics Platform"/>
            <consortium name="The Broad Institute Genome Sequencing Center for Infectious Disease"/>
            <person name="Wu L."/>
            <person name="Ma J."/>
        </authorList>
    </citation>
    <scope>NUCLEOTIDE SEQUENCE [LARGE SCALE GENOMIC DNA]</scope>
    <source>
        <strain evidence="3">JCM 17316</strain>
    </source>
</reference>
<gene>
    <name evidence="2" type="ORF">GCM10022416_15990</name>
</gene>
<evidence type="ECO:0008006" key="4">
    <source>
        <dbReference type="Google" id="ProtNLM"/>
    </source>
</evidence>
<keyword evidence="1" id="KW-1133">Transmembrane helix</keyword>